<accession>A0AAE3AQN8</accession>
<dbReference type="AlphaFoldDB" id="A0AAE3AQN8"/>
<dbReference type="Gene3D" id="3.90.180.10">
    <property type="entry name" value="Medium-chain alcohol dehydrogenases, catalytic domain"/>
    <property type="match status" value="1"/>
</dbReference>
<dbReference type="PROSITE" id="PS00059">
    <property type="entry name" value="ADH_ZINC"/>
    <property type="match status" value="1"/>
</dbReference>
<dbReference type="PANTHER" id="PTHR43401:SF2">
    <property type="entry name" value="L-THREONINE 3-DEHYDROGENASE"/>
    <property type="match status" value="1"/>
</dbReference>
<evidence type="ECO:0000313" key="6">
    <source>
        <dbReference type="Proteomes" id="UP001198962"/>
    </source>
</evidence>
<dbReference type="PANTHER" id="PTHR43401">
    <property type="entry name" value="L-THREONINE 3-DEHYDROGENASE"/>
    <property type="match status" value="1"/>
</dbReference>
<keyword evidence="6" id="KW-1185">Reference proteome</keyword>
<organism evidence="5 6">
    <name type="scientific">Brotaphodocola catenula</name>
    <dbReference type="NCBI Taxonomy" id="2885361"/>
    <lineage>
        <taxon>Bacteria</taxon>
        <taxon>Bacillati</taxon>
        <taxon>Bacillota</taxon>
        <taxon>Clostridia</taxon>
        <taxon>Lachnospirales</taxon>
        <taxon>Lachnospiraceae</taxon>
        <taxon>Brotaphodocola</taxon>
    </lineage>
</organism>
<evidence type="ECO:0000313" key="5">
    <source>
        <dbReference type="EMBL" id="MCC2163913.1"/>
    </source>
</evidence>
<keyword evidence="2" id="KW-0862">Zinc</keyword>
<evidence type="ECO:0000256" key="2">
    <source>
        <dbReference type="ARBA" id="ARBA00022833"/>
    </source>
</evidence>
<evidence type="ECO:0000256" key="3">
    <source>
        <dbReference type="ARBA" id="ARBA00023002"/>
    </source>
</evidence>
<protein>
    <submittedName>
        <fullName evidence="5">Alcohol dehydrogenase catalytic domain-containing protein</fullName>
    </submittedName>
</protein>
<sequence>MKAVRIAGPRHLEIIDVEKPVLSGKNNVLVRMTSAGICGSDVSIYQGTNAIVTYPRIIGHEMVGVVDKVGTDVLRLKE</sequence>
<keyword evidence="3" id="KW-0560">Oxidoreductase</keyword>
<gene>
    <name evidence="5" type="ORF">LKD32_03280</name>
</gene>
<reference evidence="5" key="1">
    <citation type="submission" date="2021-10" db="EMBL/GenBank/DDBJ databases">
        <title>Anaerobic single-cell dispensing facilitates the cultivation of human gut bacteria.</title>
        <authorList>
            <person name="Afrizal A."/>
        </authorList>
    </citation>
    <scope>NUCLEOTIDE SEQUENCE</scope>
    <source>
        <strain evidence="5">CLA-AA-H274</strain>
    </source>
</reference>
<evidence type="ECO:0000256" key="1">
    <source>
        <dbReference type="ARBA" id="ARBA00022723"/>
    </source>
</evidence>
<dbReference type="InterPro" id="IPR050129">
    <property type="entry name" value="Zn_alcohol_dh"/>
</dbReference>
<dbReference type="EMBL" id="JAJEPU010000006">
    <property type="protein sequence ID" value="MCC2163913.1"/>
    <property type="molecule type" value="Genomic_DNA"/>
</dbReference>
<evidence type="ECO:0000259" key="4">
    <source>
        <dbReference type="Pfam" id="PF08240"/>
    </source>
</evidence>
<dbReference type="Pfam" id="PF08240">
    <property type="entry name" value="ADH_N"/>
    <property type="match status" value="1"/>
</dbReference>
<dbReference type="GO" id="GO:0008270">
    <property type="term" value="F:zinc ion binding"/>
    <property type="evidence" value="ECO:0007669"/>
    <property type="project" value="InterPro"/>
</dbReference>
<proteinExistence type="predicted"/>
<dbReference type="SUPFAM" id="SSF50129">
    <property type="entry name" value="GroES-like"/>
    <property type="match status" value="1"/>
</dbReference>
<dbReference type="GO" id="GO:0016491">
    <property type="term" value="F:oxidoreductase activity"/>
    <property type="evidence" value="ECO:0007669"/>
    <property type="project" value="UniProtKB-KW"/>
</dbReference>
<dbReference type="InterPro" id="IPR002328">
    <property type="entry name" value="ADH_Zn_CS"/>
</dbReference>
<comment type="caution">
    <text evidence="5">The sequence shown here is derived from an EMBL/GenBank/DDBJ whole genome shotgun (WGS) entry which is preliminary data.</text>
</comment>
<dbReference type="InterPro" id="IPR011032">
    <property type="entry name" value="GroES-like_sf"/>
</dbReference>
<feature type="domain" description="Alcohol dehydrogenase-like N-terminal" evidence="4">
    <location>
        <begin position="24"/>
        <end position="77"/>
    </location>
</feature>
<dbReference type="InterPro" id="IPR013154">
    <property type="entry name" value="ADH-like_N"/>
</dbReference>
<keyword evidence="1" id="KW-0479">Metal-binding</keyword>
<dbReference type="RefSeq" id="WP_308450680.1">
    <property type="nucleotide sequence ID" value="NZ_JAJEPU010000006.1"/>
</dbReference>
<name>A0AAE3AQN8_9FIRM</name>
<dbReference type="Proteomes" id="UP001198962">
    <property type="component" value="Unassembled WGS sequence"/>
</dbReference>